<dbReference type="InterPro" id="IPR012340">
    <property type="entry name" value="NA-bd_OB-fold"/>
</dbReference>
<evidence type="ECO:0000259" key="1">
    <source>
        <dbReference type="Pfam" id="PF02721"/>
    </source>
</evidence>
<dbReference type="InterPro" id="IPR003871">
    <property type="entry name" value="RFA1B/D_OB_1st"/>
</dbReference>
<organism evidence="2">
    <name type="scientific">Daucus carota subsp. sativus</name>
    <name type="common">Carrot</name>
    <dbReference type="NCBI Taxonomy" id="79200"/>
    <lineage>
        <taxon>Eukaryota</taxon>
        <taxon>Viridiplantae</taxon>
        <taxon>Streptophyta</taxon>
        <taxon>Embryophyta</taxon>
        <taxon>Tracheophyta</taxon>
        <taxon>Spermatophyta</taxon>
        <taxon>Magnoliopsida</taxon>
        <taxon>eudicotyledons</taxon>
        <taxon>Gunneridae</taxon>
        <taxon>Pentapetalae</taxon>
        <taxon>asterids</taxon>
        <taxon>campanulids</taxon>
        <taxon>Apiales</taxon>
        <taxon>Apiaceae</taxon>
        <taxon>Apioideae</taxon>
        <taxon>Scandiceae</taxon>
        <taxon>Daucinae</taxon>
        <taxon>Daucus</taxon>
        <taxon>Daucus sect. Daucus</taxon>
    </lineage>
</organism>
<gene>
    <name evidence="2" type="ORF">DCAR_011193</name>
</gene>
<dbReference type="PANTHER" id="PTHR47165">
    <property type="entry name" value="OS03G0429900 PROTEIN"/>
    <property type="match status" value="1"/>
</dbReference>
<protein>
    <recommendedName>
        <fullName evidence="1">Replication protein A 70 kDa DNA-binding subunit B/D first OB fold domain-containing protein</fullName>
    </recommendedName>
</protein>
<reference evidence="2" key="1">
    <citation type="journal article" date="2016" name="Nat. Genet.">
        <title>A high-quality carrot genome assembly provides new insights into carotenoid accumulation and asterid genome evolution.</title>
        <authorList>
            <person name="Iorizzo M."/>
            <person name="Ellison S."/>
            <person name="Senalik D."/>
            <person name="Zeng P."/>
            <person name="Satapoomin P."/>
            <person name="Huang J."/>
            <person name="Bowman M."/>
            <person name="Iovene M."/>
            <person name="Sanseverino W."/>
            <person name="Cavagnaro P."/>
            <person name="Yildiz M."/>
            <person name="Macko-Podgorni A."/>
            <person name="Moranska E."/>
            <person name="Grzebelus E."/>
            <person name="Grzebelus D."/>
            <person name="Ashrafi H."/>
            <person name="Zheng Z."/>
            <person name="Cheng S."/>
            <person name="Spooner D."/>
            <person name="Van Deynze A."/>
            <person name="Simon P."/>
        </authorList>
    </citation>
    <scope>NUCLEOTIDE SEQUENCE [LARGE SCALE GENOMIC DNA]</scope>
    <source>
        <tissue evidence="2">Leaf</tissue>
    </source>
</reference>
<dbReference type="Pfam" id="PF02721">
    <property type="entry name" value="DUF223"/>
    <property type="match status" value="1"/>
</dbReference>
<feature type="domain" description="Replication protein A 70 kDa DNA-binding subunit B/D first OB fold" evidence="1">
    <location>
        <begin position="175"/>
        <end position="246"/>
    </location>
</feature>
<dbReference type="SUPFAM" id="SSF50249">
    <property type="entry name" value="Nucleic acid-binding proteins"/>
    <property type="match status" value="3"/>
</dbReference>
<accession>A0A166B714</accession>
<sequence length="377" mass="43425">MIFVDELGGRIHAWLPALQMQRLGSHIIEGETYDVQNFVVRNYTDIQNGRCFRKVFYIRLNHMTQVLHTGAVDYIPHNVFQFTKLSALMAVVGDDQFLIDVVGILVEIQPITSFTNNNMEQESCIQFTITDIEKSAQVIFYKEMAQSFNQAIHDAVQHPIIVIISSCKAQMVTGNGWRLKVRLTRMWNQMTRNAQRVAINLIFVDALGGRIHATIPAPYIGQLENYFTEGETYDVNNFIVRRYADMQHGRCFKNDIYIQLNNLIEVMVTGGVDYIQQHVFDFTDLDALYTAAQEQKYLIDVVGILEQAGPLTHFRNRLGQEEQYVEFRITDMFTSARAVFYNEMAEEFHQAIQQANQHPIVVIISSCKPQMFSRTLS</sequence>
<dbReference type="Gene3D" id="2.40.50.140">
    <property type="entry name" value="Nucleic acid-binding proteins"/>
    <property type="match status" value="2"/>
</dbReference>
<comment type="caution">
    <text evidence="2">The sequence shown here is derived from an EMBL/GenBank/DDBJ whole genome shotgun (WGS) entry which is preliminary data.</text>
</comment>
<dbReference type="EMBL" id="LNRQ01000003">
    <property type="protein sequence ID" value="KZN02439.1"/>
    <property type="molecule type" value="Genomic_DNA"/>
</dbReference>
<dbReference type="Gramene" id="KZN02439">
    <property type="protein sequence ID" value="KZN02439"/>
    <property type="gene ID" value="DCAR_011193"/>
</dbReference>
<proteinExistence type="predicted"/>
<dbReference type="PANTHER" id="PTHR47165:SF4">
    <property type="entry name" value="OS03G0429900 PROTEIN"/>
    <property type="match status" value="1"/>
</dbReference>
<dbReference type="CDD" id="cd04480">
    <property type="entry name" value="RPA1_DBD_A_like"/>
    <property type="match status" value="1"/>
</dbReference>
<name>A0A166B714_DAUCS</name>
<dbReference type="AlphaFoldDB" id="A0A166B714"/>
<evidence type="ECO:0000313" key="2">
    <source>
        <dbReference type="EMBL" id="KZN02439.1"/>
    </source>
</evidence>